<dbReference type="AlphaFoldDB" id="A0A244CMP7"/>
<dbReference type="InterPro" id="IPR024019">
    <property type="entry name" value="CHP04096"/>
</dbReference>
<name>A0A244CMP7_PSEDV</name>
<dbReference type="OrthoDB" id="224775at2"/>
<keyword evidence="2" id="KW-1185">Reference proteome</keyword>
<accession>A0A244CMP7</accession>
<dbReference type="Proteomes" id="UP000194841">
    <property type="component" value="Unassembled WGS sequence"/>
</dbReference>
<protein>
    <recommendedName>
        <fullName evidence="3">DNA phosphorothioation-associated methyltransferase</fullName>
    </recommendedName>
</protein>
<reference evidence="1 2" key="1">
    <citation type="submission" date="2017-02" db="EMBL/GenBank/DDBJ databases">
        <title>Pseudoalteromonas ulvae TC14 Genome.</title>
        <authorList>
            <person name="Molmeret M."/>
        </authorList>
    </citation>
    <scope>NUCLEOTIDE SEQUENCE [LARGE SCALE GENOMIC DNA]</scope>
    <source>
        <strain evidence="1">TC14</strain>
    </source>
</reference>
<dbReference type="NCBIfam" id="TIGR04096">
    <property type="entry name" value="dnd_rel_methyl"/>
    <property type="match status" value="1"/>
</dbReference>
<evidence type="ECO:0000313" key="1">
    <source>
        <dbReference type="EMBL" id="OUL56890.1"/>
    </source>
</evidence>
<proteinExistence type="predicted"/>
<dbReference type="EMBL" id="MWPV01000005">
    <property type="protein sequence ID" value="OUL56890.1"/>
    <property type="molecule type" value="Genomic_DNA"/>
</dbReference>
<sequence length="681" mass="79353">MNFPEYKAQIKSLSVGKKLPTAIYLHQSAFNEALPDSLAQLINRVILKLSINTPWNLIKFYKRDFKITLLHYPDFEKYAYPELKHSTTIDLIEMRYKNTDYSASNNPPILHRKETLVLNSHPLVAQFKAITLEGEKIGLYQNTKTIGFKQAWLTLIKQKGHSLDEFGRLIENKKPTIQALTENLAPTTKIQRHLTAINRDRLSAPFQRLAKHGYLNGDYSILDYGCGLQDDLRELEAHGLDVNGWDPVHLPDGNKPASDIVNLGFVLNVIEDQTEREEALREAFKLTNKLLVVSVMLTNDARLEHFKPFKDGVITKWNTFQKYYSQSQIKEYIEDTLNHSCVTLGQGIIAIFKDKQLEEHHHLEKQYNSLDWQHITVRPKVSAKPQQTTYSLLEKYYTLLETFWQHCLHYGRIPSNDEFEMSAQIRKHFGSHNKAFHLLTDLFNLEEFERAKQKRKQDLLVYFALSLFGKRQAKSHLPPRLMRDIKNQFNSFNDAQEQAQSLLFSVSQPILIGQACYHAFEQFNIGTLNDNHSYVFPASLLNNMPSIIRLYVGCATQLYGDLDEIDLIKVHMRSGKVTLLKYDDFNKPLPLLTERIKIRLIDLDIDFFFYGDEYPYQPLYSKIDYLDKGSNEYTKQQRFDKKLAAMLKGVEKAEWPSWPILLKVFNYWKVELKGWRFTGIK</sequence>
<comment type="caution">
    <text evidence="1">The sequence shown here is derived from an EMBL/GenBank/DDBJ whole genome shotgun (WGS) entry which is preliminary data.</text>
</comment>
<evidence type="ECO:0008006" key="3">
    <source>
        <dbReference type="Google" id="ProtNLM"/>
    </source>
</evidence>
<evidence type="ECO:0000313" key="2">
    <source>
        <dbReference type="Proteomes" id="UP000194841"/>
    </source>
</evidence>
<organism evidence="1 2">
    <name type="scientific">Pseudoalteromonas ulvae</name>
    <dbReference type="NCBI Taxonomy" id="107327"/>
    <lineage>
        <taxon>Bacteria</taxon>
        <taxon>Pseudomonadati</taxon>
        <taxon>Pseudomonadota</taxon>
        <taxon>Gammaproteobacteria</taxon>
        <taxon>Alteromonadales</taxon>
        <taxon>Pseudoalteromonadaceae</taxon>
        <taxon>Pseudoalteromonas</taxon>
    </lineage>
</organism>
<dbReference type="RefSeq" id="WP_086745145.1">
    <property type="nucleotide sequence ID" value="NZ_MWPV01000005.1"/>
</dbReference>
<gene>
    <name evidence="1" type="ORF">B1199_16110</name>
</gene>